<dbReference type="Gene3D" id="2.60.120.260">
    <property type="entry name" value="Galactose-binding domain-like"/>
    <property type="match status" value="1"/>
</dbReference>
<keyword evidence="6" id="KW-1185">Reference proteome</keyword>
<organism evidence="5 6">
    <name type="scientific">Streptomyces pharetrae CZA14</name>
    <dbReference type="NCBI Taxonomy" id="1144883"/>
    <lineage>
        <taxon>Bacteria</taxon>
        <taxon>Bacillati</taxon>
        <taxon>Actinomycetota</taxon>
        <taxon>Actinomycetes</taxon>
        <taxon>Kitasatosporales</taxon>
        <taxon>Streptomycetaceae</taxon>
        <taxon>Streptomyces</taxon>
    </lineage>
</organism>
<dbReference type="EMBL" id="MRYD01000156">
    <property type="protein sequence ID" value="OSZ57908.1"/>
    <property type="molecule type" value="Genomic_DNA"/>
</dbReference>
<evidence type="ECO:0000256" key="3">
    <source>
        <dbReference type="SAM" id="MobiDB-lite"/>
    </source>
</evidence>
<dbReference type="InterPro" id="IPR013320">
    <property type="entry name" value="ConA-like_dom_sf"/>
</dbReference>
<gene>
    <name evidence="5" type="ORF">OQI_24660</name>
</gene>
<dbReference type="Gene3D" id="2.60.120.200">
    <property type="match status" value="1"/>
</dbReference>
<dbReference type="Proteomes" id="UP000194266">
    <property type="component" value="Unassembled WGS sequence"/>
</dbReference>
<dbReference type="RefSeq" id="WP_158101732.1">
    <property type="nucleotide sequence ID" value="NZ_MRYD01000156.1"/>
</dbReference>
<reference evidence="5 6" key="1">
    <citation type="submission" date="2016-12" db="EMBL/GenBank/DDBJ databases">
        <title>Genome Mining:The Detection of Biosynthetic Gene Clusters to Aid in the Expression of Curamycin A produced by Streptomyces sp. strain CZA14.</title>
        <authorList>
            <person name="Durrell K.A."/>
            <person name="Kirby B.M."/>
            <person name="Khan W."/>
            <person name="Mthethwa T."/>
            <person name="Le Roes-Hill M."/>
        </authorList>
    </citation>
    <scope>NUCLEOTIDE SEQUENCE [LARGE SCALE GENOMIC DNA]</scope>
    <source>
        <strain evidence="5 6">CZA14</strain>
    </source>
</reference>
<comment type="caution">
    <text evidence="5">The sequence shown here is derived from an EMBL/GenBank/DDBJ whole genome shotgun (WGS) entry which is preliminary data.</text>
</comment>
<accession>A0ABX3YDT7</accession>
<feature type="region of interest" description="Disordered" evidence="3">
    <location>
        <begin position="392"/>
        <end position="428"/>
    </location>
</feature>
<proteinExistence type="predicted"/>
<dbReference type="InterPro" id="IPR006558">
    <property type="entry name" value="LamG-like"/>
</dbReference>
<feature type="compositionally biased region" description="Polar residues" evidence="3">
    <location>
        <begin position="1"/>
        <end position="16"/>
    </location>
</feature>
<keyword evidence="2" id="KW-1015">Disulfide bond</keyword>
<protein>
    <recommendedName>
        <fullName evidence="4">LamG-like jellyroll fold domain-containing protein</fullName>
    </recommendedName>
</protein>
<feature type="region of interest" description="Disordered" evidence="3">
    <location>
        <begin position="1"/>
        <end position="24"/>
    </location>
</feature>
<dbReference type="SUPFAM" id="SSF49899">
    <property type="entry name" value="Concanavalin A-like lectins/glucanases"/>
    <property type="match status" value="1"/>
</dbReference>
<feature type="domain" description="LamG-like jellyroll fold" evidence="4">
    <location>
        <begin position="246"/>
        <end position="396"/>
    </location>
</feature>
<dbReference type="SMART" id="SM00560">
    <property type="entry name" value="LamGL"/>
    <property type="match status" value="1"/>
</dbReference>
<dbReference type="Pfam" id="PF13385">
    <property type="entry name" value="Laminin_G_3"/>
    <property type="match status" value="1"/>
</dbReference>
<evidence type="ECO:0000313" key="6">
    <source>
        <dbReference type="Proteomes" id="UP000194266"/>
    </source>
</evidence>
<keyword evidence="1" id="KW-0732">Signal</keyword>
<evidence type="ECO:0000259" key="4">
    <source>
        <dbReference type="SMART" id="SM00560"/>
    </source>
</evidence>
<evidence type="ECO:0000256" key="1">
    <source>
        <dbReference type="ARBA" id="ARBA00022729"/>
    </source>
</evidence>
<name>A0ABX3YDT7_9ACTN</name>
<evidence type="ECO:0000256" key="2">
    <source>
        <dbReference type="ARBA" id="ARBA00023157"/>
    </source>
</evidence>
<sequence length="428" mass="45482">MTQTASANETTLSNPGFESGDLKGWTTTGTAFDGSVTDDPGWGWGCCFNQQGSYHLWGFAAGGDAATGTVTSEPFTLTGTGMVSALVSGGRNENDLYAALTTLDGTVLHKATGTDDEAYRRVTWDAREHLGKQLRITLVDKATGGWGHINLDDVRVGTDPAPDPSQRGLAAHWDFAEGQGTTTREKISQAADPISYVFNDAQYKPDSAPLWRPKNEADGVLSGALLFDGYSTWVTRAAAQTQLPTDGLTVEAWVAPRAFEWGDDGKPSAVVNQQDKAAKRGFSLGVGRHGRWQFGIGTGDAWYETTVPKPAALAAGKWAHLSAVFAPSEGAIRLFLNGEQVAQSSVPSTARLAKADVPLIIGRHNQPAIINGTFAVNMFNGLIDEVKIHNSALTPGVGQGRPPEGRADLRGRHHPQGPDGDGPLPVRR</sequence>
<evidence type="ECO:0000313" key="5">
    <source>
        <dbReference type="EMBL" id="OSZ57908.1"/>
    </source>
</evidence>